<evidence type="ECO:0000313" key="3">
    <source>
        <dbReference type="Proteomes" id="UP000187209"/>
    </source>
</evidence>
<comment type="caution">
    <text evidence="2">The sequence shown here is derived from an EMBL/GenBank/DDBJ whole genome shotgun (WGS) entry which is preliminary data.</text>
</comment>
<dbReference type="AlphaFoldDB" id="A0A1R2CQZ7"/>
<keyword evidence="3" id="KW-1185">Reference proteome</keyword>
<protein>
    <recommendedName>
        <fullName evidence="4">MD-2-related lipid-recognition domain-containing protein</fullName>
    </recommendedName>
</protein>
<dbReference type="EMBL" id="MPUH01000081">
    <property type="protein sequence ID" value="OMJ91415.1"/>
    <property type="molecule type" value="Genomic_DNA"/>
</dbReference>
<evidence type="ECO:0008006" key="4">
    <source>
        <dbReference type="Google" id="ProtNLM"/>
    </source>
</evidence>
<dbReference type="Proteomes" id="UP000187209">
    <property type="component" value="Unassembled WGS sequence"/>
</dbReference>
<reference evidence="2 3" key="1">
    <citation type="submission" date="2016-11" db="EMBL/GenBank/DDBJ databases">
        <title>The macronuclear genome of Stentor coeruleus: a giant cell with tiny introns.</title>
        <authorList>
            <person name="Slabodnick M."/>
            <person name="Ruby J.G."/>
            <person name="Reiff S.B."/>
            <person name="Swart E.C."/>
            <person name="Gosai S."/>
            <person name="Prabakaran S."/>
            <person name="Witkowska E."/>
            <person name="Larue G.E."/>
            <person name="Fisher S."/>
            <person name="Freeman R.M."/>
            <person name="Gunawardena J."/>
            <person name="Chu W."/>
            <person name="Stover N.A."/>
            <person name="Gregory B.D."/>
            <person name="Nowacki M."/>
            <person name="Derisi J."/>
            <person name="Roy S.W."/>
            <person name="Marshall W.F."/>
            <person name="Sood P."/>
        </authorList>
    </citation>
    <scope>NUCLEOTIDE SEQUENCE [LARGE SCALE GENOMIC DNA]</scope>
    <source>
        <strain evidence="2">WM001</strain>
    </source>
</reference>
<sequence length="144" mass="15760">MFSLIMLFTLTSASLQISTIPYLELNSTLSTAVGSNCGASNVYEMYGVNVNPWPPNAGMHSLMIIEGIFIQNALVQNIVLGTCYNSKTWNYDSIAVDNTYSAGEEVVFELATIFPTNPGNYISNVQLQVGGAYVCCWQFPYTIS</sequence>
<dbReference type="EMBL" id="MPUH01001312">
    <property type="protein sequence ID" value="OMJ68557.1"/>
    <property type="molecule type" value="Genomic_DNA"/>
</dbReference>
<evidence type="ECO:0000313" key="1">
    <source>
        <dbReference type="EMBL" id="OMJ68557.1"/>
    </source>
</evidence>
<gene>
    <name evidence="1" type="ORF">SteCoe_33962</name>
    <name evidence="2" type="ORF">SteCoe_5994</name>
</gene>
<proteinExistence type="predicted"/>
<name>A0A1R2CQZ7_9CILI</name>
<accession>A0A1R2CQZ7</accession>
<organism evidence="2 3">
    <name type="scientific">Stentor coeruleus</name>
    <dbReference type="NCBI Taxonomy" id="5963"/>
    <lineage>
        <taxon>Eukaryota</taxon>
        <taxon>Sar</taxon>
        <taxon>Alveolata</taxon>
        <taxon>Ciliophora</taxon>
        <taxon>Postciliodesmatophora</taxon>
        <taxon>Heterotrichea</taxon>
        <taxon>Heterotrichida</taxon>
        <taxon>Stentoridae</taxon>
        <taxon>Stentor</taxon>
    </lineage>
</organism>
<evidence type="ECO:0000313" key="2">
    <source>
        <dbReference type="EMBL" id="OMJ91415.1"/>
    </source>
</evidence>